<organism evidence="5 6">
    <name type="scientific">Fraxinus pennsylvanica</name>
    <dbReference type="NCBI Taxonomy" id="56036"/>
    <lineage>
        <taxon>Eukaryota</taxon>
        <taxon>Viridiplantae</taxon>
        <taxon>Streptophyta</taxon>
        <taxon>Embryophyta</taxon>
        <taxon>Tracheophyta</taxon>
        <taxon>Spermatophyta</taxon>
        <taxon>Magnoliopsida</taxon>
        <taxon>eudicotyledons</taxon>
        <taxon>Gunneridae</taxon>
        <taxon>Pentapetalae</taxon>
        <taxon>asterids</taxon>
        <taxon>lamiids</taxon>
        <taxon>Lamiales</taxon>
        <taxon>Oleaceae</taxon>
        <taxon>Oleeae</taxon>
        <taxon>Fraxinus</taxon>
    </lineage>
</organism>
<feature type="region of interest" description="Disordered" evidence="3">
    <location>
        <begin position="84"/>
        <end position="104"/>
    </location>
</feature>
<dbReference type="Proteomes" id="UP000834106">
    <property type="component" value="Chromosome 7"/>
</dbReference>
<evidence type="ECO:0000256" key="3">
    <source>
        <dbReference type="SAM" id="MobiDB-lite"/>
    </source>
</evidence>
<evidence type="ECO:0000256" key="2">
    <source>
        <dbReference type="PROSITE-ProRule" id="PRU00332"/>
    </source>
</evidence>
<dbReference type="EMBL" id="OU503042">
    <property type="protein sequence ID" value="CAI9765550.1"/>
    <property type="molecule type" value="Genomic_DNA"/>
</dbReference>
<gene>
    <name evidence="5" type="ORF">FPE_LOCUS12980</name>
</gene>
<dbReference type="InterPro" id="IPR036388">
    <property type="entry name" value="WH-like_DNA-bd_sf"/>
</dbReference>
<proteinExistence type="predicted"/>
<feature type="region of interest" description="Disordered" evidence="3">
    <location>
        <begin position="263"/>
        <end position="369"/>
    </location>
</feature>
<dbReference type="PANTHER" id="PTHR22792:SF62">
    <property type="entry name" value="LA-RELATED PROTEIN 7"/>
    <property type="match status" value="1"/>
</dbReference>
<dbReference type="InterPro" id="IPR045180">
    <property type="entry name" value="La_dom_prot"/>
</dbReference>
<dbReference type="Pfam" id="PF05383">
    <property type="entry name" value="La"/>
    <property type="match status" value="1"/>
</dbReference>
<dbReference type="PROSITE" id="PS50961">
    <property type="entry name" value="HTH_LA"/>
    <property type="match status" value="1"/>
</dbReference>
<feature type="compositionally biased region" description="Acidic residues" evidence="3">
    <location>
        <begin position="267"/>
        <end position="281"/>
    </location>
</feature>
<feature type="domain" description="HTH La-type RNA-binding" evidence="4">
    <location>
        <begin position="103"/>
        <end position="194"/>
    </location>
</feature>
<evidence type="ECO:0000256" key="1">
    <source>
        <dbReference type="ARBA" id="ARBA00022884"/>
    </source>
</evidence>
<dbReference type="AlphaFoldDB" id="A0AAD2DW89"/>
<dbReference type="PANTHER" id="PTHR22792">
    <property type="entry name" value="LUPUS LA PROTEIN-RELATED"/>
    <property type="match status" value="1"/>
</dbReference>
<dbReference type="Gene3D" id="1.10.10.10">
    <property type="entry name" value="Winged helix-like DNA-binding domain superfamily/Winged helix DNA-binding domain"/>
    <property type="match status" value="1"/>
</dbReference>
<keyword evidence="6" id="KW-1185">Reference proteome</keyword>
<evidence type="ECO:0000313" key="6">
    <source>
        <dbReference type="Proteomes" id="UP000834106"/>
    </source>
</evidence>
<feature type="compositionally biased region" description="Polar residues" evidence="3">
    <location>
        <begin position="317"/>
        <end position="332"/>
    </location>
</feature>
<reference evidence="5" key="1">
    <citation type="submission" date="2023-05" db="EMBL/GenBank/DDBJ databases">
        <authorList>
            <person name="Huff M."/>
        </authorList>
    </citation>
    <scope>NUCLEOTIDE SEQUENCE</scope>
</reference>
<keyword evidence="1 2" id="KW-0694">RNA-binding</keyword>
<protein>
    <recommendedName>
        <fullName evidence="4">HTH La-type RNA-binding domain-containing protein</fullName>
    </recommendedName>
</protein>
<dbReference type="InterPro" id="IPR006630">
    <property type="entry name" value="La_HTH"/>
</dbReference>
<evidence type="ECO:0000259" key="4">
    <source>
        <dbReference type="PROSITE" id="PS50961"/>
    </source>
</evidence>
<dbReference type="InterPro" id="IPR036390">
    <property type="entry name" value="WH_DNA-bd_sf"/>
</dbReference>
<accession>A0AAD2DW89</accession>
<dbReference type="GO" id="GO:0003723">
    <property type="term" value="F:RNA binding"/>
    <property type="evidence" value="ECO:0007669"/>
    <property type="project" value="UniProtKB-UniRule"/>
</dbReference>
<dbReference type="SUPFAM" id="SSF46785">
    <property type="entry name" value="Winged helix' DNA-binding domain"/>
    <property type="match status" value="1"/>
</dbReference>
<sequence length="369" mass="41353">MAQVNPAEKKDDIDIKEKEEEEKKESESCGTFKFNAAAPEFVPRSHAPTQAPITGYVYPSIQYTDGSGGSWIYVTDQETIPHLVAPNPNEKGHSGQSHHHSKDVLPDELRQKIIKQVEYQLSDMSMIANEALVKQVNKDPEGFVPIAVVASTKKLKSLNISHQLVAQALRSSSKLIVSDDSKKVKRKNPFTDKDKEELQFVLIDVPFFFPFLLKLHALIEYEKTETAERAAEKLNDERNWRKGLRVRCLLRRSPKSVLKNRKADFDGYLDDDEGPALEPQEDSPHQNTSGSVEIEETSIGSKQTWARGRGKSRQRIQLHSTRSLPTQSSHLGSSFLGEVSSRQTAKGPRMPDGTRGFTMGRGKPIIVPV</sequence>
<name>A0AAD2DW89_9LAMI</name>
<feature type="region of interest" description="Disordered" evidence="3">
    <location>
        <begin position="1"/>
        <end position="30"/>
    </location>
</feature>
<evidence type="ECO:0000313" key="5">
    <source>
        <dbReference type="EMBL" id="CAI9765550.1"/>
    </source>
</evidence>
<dbReference type="SMART" id="SM00715">
    <property type="entry name" value="LA"/>
    <property type="match status" value="1"/>
</dbReference>
<feature type="compositionally biased region" description="Basic and acidic residues" evidence="3">
    <location>
        <begin position="7"/>
        <end position="27"/>
    </location>
</feature>